<organism evidence="2 3">
    <name type="scientific">Flavobacterium urocaniciphilum</name>
    <dbReference type="NCBI Taxonomy" id="1299341"/>
    <lineage>
        <taxon>Bacteria</taxon>
        <taxon>Pseudomonadati</taxon>
        <taxon>Bacteroidota</taxon>
        <taxon>Flavobacteriia</taxon>
        <taxon>Flavobacteriales</taxon>
        <taxon>Flavobacteriaceae</taxon>
        <taxon>Flavobacterium</taxon>
    </lineage>
</organism>
<gene>
    <name evidence="2" type="ORF">SAMN05444005_1084</name>
</gene>
<proteinExistence type="predicted"/>
<evidence type="ECO:0000313" key="2">
    <source>
        <dbReference type="EMBL" id="SEQ15538.1"/>
    </source>
</evidence>
<accession>A0A1H9DS63</accession>
<dbReference type="OrthoDB" id="1345111at2"/>
<dbReference type="STRING" id="1299341.SAMN05444005_1084"/>
<feature type="chain" id="PRO_5011582735" evidence="1">
    <location>
        <begin position="19"/>
        <end position="202"/>
    </location>
</feature>
<dbReference type="Proteomes" id="UP000198648">
    <property type="component" value="Unassembled WGS sequence"/>
</dbReference>
<keyword evidence="3" id="KW-1185">Reference proteome</keyword>
<protein>
    <submittedName>
        <fullName evidence="2">Uncharacterized protein</fullName>
    </submittedName>
</protein>
<sequence>MKNYITIILLFCAVAMNAQVGVGTNNPDATLDVNGTLAIRSVDYSATNPNALIIGSDNKVYKRVLPIMLGFQRMQIPVCNSVNVGSTGSFVQTVNGVNYTISWRVIIKGTGTAANLPATERAQRLQVRYDFSPALPFTPSALFMTGYSEVATNEVTFALNYANVSANSLTVNIVRTEMNSAESPASNCWSTTNLFDLMFLYQ</sequence>
<reference evidence="2 3" key="1">
    <citation type="submission" date="2016-10" db="EMBL/GenBank/DDBJ databases">
        <authorList>
            <person name="de Groot N.N."/>
        </authorList>
    </citation>
    <scope>NUCLEOTIDE SEQUENCE [LARGE SCALE GENOMIC DNA]</scope>
    <source>
        <strain evidence="2 3">DSM 27078</strain>
    </source>
</reference>
<evidence type="ECO:0000313" key="3">
    <source>
        <dbReference type="Proteomes" id="UP000198648"/>
    </source>
</evidence>
<evidence type="ECO:0000256" key="1">
    <source>
        <dbReference type="SAM" id="SignalP"/>
    </source>
</evidence>
<dbReference type="AlphaFoldDB" id="A0A1H9DS63"/>
<name>A0A1H9DS63_9FLAO</name>
<dbReference type="EMBL" id="FOEI01000008">
    <property type="protein sequence ID" value="SEQ15538.1"/>
    <property type="molecule type" value="Genomic_DNA"/>
</dbReference>
<keyword evidence="1" id="KW-0732">Signal</keyword>
<dbReference type="RefSeq" id="WP_143065662.1">
    <property type="nucleotide sequence ID" value="NZ_FOEI01000008.1"/>
</dbReference>
<feature type="signal peptide" evidence="1">
    <location>
        <begin position="1"/>
        <end position="18"/>
    </location>
</feature>